<feature type="binding site" evidence="18">
    <location>
        <position position="150"/>
    </location>
    <ligand>
        <name>NAD(+)</name>
        <dbReference type="ChEBI" id="CHEBI:57540"/>
    </ligand>
</feature>
<evidence type="ECO:0000313" key="22">
    <source>
        <dbReference type="Proteomes" id="UP000014113"/>
    </source>
</evidence>
<evidence type="ECO:0000256" key="17">
    <source>
        <dbReference type="ARBA" id="ARBA00023285"/>
    </source>
</evidence>
<dbReference type="FunFam" id="3.40.50.1970:FF:000007">
    <property type="entry name" value="Pentafunctional AROM polypeptide"/>
    <property type="match status" value="1"/>
</dbReference>
<accession>S1N6K1</accession>
<keyword evidence="11 18" id="KW-0479">Metal-binding</keyword>
<dbReference type="PATRIC" id="fig|1121865.3.peg.533"/>
<dbReference type="GO" id="GO:0008652">
    <property type="term" value="P:amino acid biosynthetic process"/>
    <property type="evidence" value="ECO:0007669"/>
    <property type="project" value="UniProtKB-KW"/>
</dbReference>
<evidence type="ECO:0000259" key="19">
    <source>
        <dbReference type="Pfam" id="PF01761"/>
    </source>
</evidence>
<sequence length="356" mass="39052">MLTVQLPNHKYEIIVKRGALKHCGEWVRSLWAPQKIAIITDTMVAPLYAQQVKNLLEAENYRVEVMIVPAGEASKSLAQASQLYDQLADAEFTRSDGIIALGGGVIGDLAAFVASTYMRGIHFLQIPTTLLAQVDSSIGGKTGVNTKRAKNLVGTFAQPDGVLIDPEVLASLDLRRVREGIAEIIKSAAIADIELWHQLEQLNDEHDLLNHAELVITGALQVKRKVVEEDVLDHGSRLTLNFGHTIGHAIENTAGYGVVSHGEGVAIGMMAINQQAEKLGQTKAGTTAQLRKMIEKFNLPTSYDNWQLDALYQAITHDKKARGSKLKIILLEEIGQAKIVAIPIEEMKNYLQLEEI</sequence>
<dbReference type="GO" id="GO:0000166">
    <property type="term" value="F:nucleotide binding"/>
    <property type="evidence" value="ECO:0007669"/>
    <property type="project" value="UniProtKB-KW"/>
</dbReference>
<dbReference type="Pfam" id="PF01761">
    <property type="entry name" value="DHQ_synthase"/>
    <property type="match status" value="1"/>
</dbReference>
<evidence type="ECO:0000256" key="7">
    <source>
        <dbReference type="ARBA" id="ARBA00013031"/>
    </source>
</evidence>
<evidence type="ECO:0000256" key="13">
    <source>
        <dbReference type="ARBA" id="ARBA00022833"/>
    </source>
</evidence>
<dbReference type="GO" id="GO:0046872">
    <property type="term" value="F:metal ion binding"/>
    <property type="evidence" value="ECO:0007669"/>
    <property type="project" value="UniProtKB-KW"/>
</dbReference>
<feature type="binding site" evidence="18">
    <location>
        <position position="141"/>
    </location>
    <ligand>
        <name>NAD(+)</name>
        <dbReference type="ChEBI" id="CHEBI:57540"/>
    </ligand>
</feature>
<dbReference type="GO" id="GO:0009423">
    <property type="term" value="P:chorismate biosynthetic process"/>
    <property type="evidence" value="ECO:0007669"/>
    <property type="project" value="UniProtKB-UniRule"/>
</dbReference>
<dbReference type="AlphaFoldDB" id="S1N6K1"/>
<keyword evidence="13 18" id="KW-0862">Zinc</keyword>
<reference evidence="21 22" key="1">
    <citation type="submission" date="2013-03" db="EMBL/GenBank/DDBJ databases">
        <title>The Genome Sequence of Enterococcus columbae ATCC_51263 (PacBio/Illumina hybrid assembly).</title>
        <authorList>
            <consortium name="The Broad Institute Genomics Platform"/>
            <consortium name="The Broad Institute Genome Sequencing Center for Infectious Disease"/>
            <person name="Earl A."/>
            <person name="Russ C."/>
            <person name="Gilmore M."/>
            <person name="Surin D."/>
            <person name="Walker B."/>
            <person name="Young S."/>
            <person name="Zeng Q."/>
            <person name="Gargeya S."/>
            <person name="Fitzgerald M."/>
            <person name="Haas B."/>
            <person name="Abouelleil A."/>
            <person name="Allen A.W."/>
            <person name="Alvarado L."/>
            <person name="Arachchi H.M."/>
            <person name="Berlin A.M."/>
            <person name="Chapman S.B."/>
            <person name="Gainer-Dewar J."/>
            <person name="Goldberg J."/>
            <person name="Griggs A."/>
            <person name="Gujja S."/>
            <person name="Hansen M."/>
            <person name="Howarth C."/>
            <person name="Imamovic A."/>
            <person name="Ireland A."/>
            <person name="Larimer J."/>
            <person name="McCowan C."/>
            <person name="Murphy C."/>
            <person name="Pearson M."/>
            <person name="Poon T.W."/>
            <person name="Priest M."/>
            <person name="Roberts A."/>
            <person name="Saif S."/>
            <person name="Shea T."/>
            <person name="Sisk P."/>
            <person name="Sykes S."/>
            <person name="Wortman J."/>
            <person name="Nusbaum C."/>
            <person name="Birren B."/>
        </authorList>
    </citation>
    <scope>NUCLEOTIDE SEQUENCE [LARGE SCALE GENOMIC DNA]</scope>
    <source>
        <strain evidence="21 22">ATCC 51263</strain>
    </source>
</reference>
<dbReference type="PANTHER" id="PTHR43622:SF7">
    <property type="entry name" value="3-DEHYDROQUINATE SYNTHASE, CHLOROPLASTIC"/>
    <property type="match status" value="1"/>
</dbReference>
<feature type="domain" description="3-dehydroquinate synthase C-terminal" evidence="20">
    <location>
        <begin position="180"/>
        <end position="321"/>
    </location>
</feature>
<dbReference type="GO" id="GO:0003856">
    <property type="term" value="F:3-dehydroquinate synthase activity"/>
    <property type="evidence" value="ECO:0007669"/>
    <property type="project" value="UniProtKB-UniRule"/>
</dbReference>
<evidence type="ECO:0000256" key="1">
    <source>
        <dbReference type="ARBA" id="ARBA00001393"/>
    </source>
</evidence>
<comment type="function">
    <text evidence="18">Catalyzes the conversion of 3-deoxy-D-arabino-heptulosonate 7-phosphate (DAHP) to dehydroquinate (DHQ).</text>
</comment>
<evidence type="ECO:0000256" key="18">
    <source>
        <dbReference type="HAMAP-Rule" id="MF_00110"/>
    </source>
</evidence>
<feature type="domain" description="3-dehydroquinate synthase N-terminal" evidence="19">
    <location>
        <begin position="66"/>
        <end position="178"/>
    </location>
</feature>
<dbReference type="eggNOG" id="COG0337">
    <property type="taxonomic scope" value="Bacteria"/>
</dbReference>
<dbReference type="RefSeq" id="WP_016182703.1">
    <property type="nucleotide sequence ID" value="NZ_JXKI01000014.1"/>
</dbReference>
<dbReference type="SUPFAM" id="SSF56796">
    <property type="entry name" value="Dehydroquinate synthase-like"/>
    <property type="match status" value="1"/>
</dbReference>
<comment type="caution">
    <text evidence="18">Lacks conserved residue(s) required for the propagation of feature annotation.</text>
</comment>
<evidence type="ECO:0000256" key="15">
    <source>
        <dbReference type="ARBA" id="ARBA00023141"/>
    </source>
</evidence>
<dbReference type="HAMAP" id="MF_00110">
    <property type="entry name" value="DHQ_synthase"/>
    <property type="match status" value="1"/>
</dbReference>
<evidence type="ECO:0000259" key="20">
    <source>
        <dbReference type="Pfam" id="PF24621"/>
    </source>
</evidence>
<evidence type="ECO:0000256" key="11">
    <source>
        <dbReference type="ARBA" id="ARBA00022723"/>
    </source>
</evidence>
<evidence type="ECO:0000256" key="5">
    <source>
        <dbReference type="ARBA" id="ARBA00004661"/>
    </source>
</evidence>
<keyword evidence="22" id="KW-1185">Reference proteome</keyword>
<dbReference type="STRING" id="1121865.OMW_00540"/>
<dbReference type="InterPro" id="IPR056179">
    <property type="entry name" value="DHQS_C"/>
</dbReference>
<feature type="binding site" evidence="18">
    <location>
        <position position="261"/>
    </location>
    <ligand>
        <name>Zn(2+)</name>
        <dbReference type="ChEBI" id="CHEBI:29105"/>
    </ligand>
</feature>
<organism evidence="21 22">
    <name type="scientific">Enterococcus columbae DSM 7374 = ATCC 51263</name>
    <dbReference type="NCBI Taxonomy" id="1121865"/>
    <lineage>
        <taxon>Bacteria</taxon>
        <taxon>Bacillati</taxon>
        <taxon>Bacillota</taxon>
        <taxon>Bacilli</taxon>
        <taxon>Lactobacillales</taxon>
        <taxon>Enterococcaceae</taxon>
        <taxon>Enterococcus</taxon>
    </lineage>
</organism>
<feature type="binding site" evidence="18">
    <location>
        <begin position="128"/>
        <end position="129"/>
    </location>
    <ligand>
        <name>NAD(+)</name>
        <dbReference type="ChEBI" id="CHEBI:57540"/>
    </ligand>
</feature>
<feature type="binding site" evidence="18">
    <location>
        <begin position="104"/>
        <end position="108"/>
    </location>
    <ligand>
        <name>NAD(+)</name>
        <dbReference type="ChEBI" id="CHEBI:57540"/>
    </ligand>
</feature>
<gene>
    <name evidence="18" type="primary">aroB</name>
    <name evidence="21" type="ORF">I568_01138</name>
</gene>
<dbReference type="OrthoDB" id="9806583at2"/>
<proteinExistence type="inferred from homology"/>
<dbReference type="EMBL" id="ASWJ01000004">
    <property type="protein sequence ID" value="EOW84642.1"/>
    <property type="molecule type" value="Genomic_DNA"/>
</dbReference>
<dbReference type="InterPro" id="IPR030960">
    <property type="entry name" value="DHQS/DOIS_N"/>
</dbReference>
<dbReference type="PIRSF" id="PIRSF001455">
    <property type="entry name" value="DHQ_synth"/>
    <property type="match status" value="1"/>
</dbReference>
<keyword evidence="14 18" id="KW-0520">NAD</keyword>
<dbReference type="GO" id="GO:0005737">
    <property type="term" value="C:cytoplasm"/>
    <property type="evidence" value="ECO:0007669"/>
    <property type="project" value="UniProtKB-SubCell"/>
</dbReference>
<dbReference type="InterPro" id="IPR050071">
    <property type="entry name" value="Dehydroquinate_synthase"/>
</dbReference>
<evidence type="ECO:0000313" key="21">
    <source>
        <dbReference type="EMBL" id="EOW84642.1"/>
    </source>
</evidence>
<dbReference type="EC" id="4.2.3.4" evidence="7 18"/>
<comment type="cofactor">
    <cofactor evidence="18">
        <name>Co(2+)</name>
        <dbReference type="ChEBI" id="CHEBI:48828"/>
    </cofactor>
    <cofactor evidence="18">
        <name>Zn(2+)</name>
        <dbReference type="ChEBI" id="CHEBI:29105"/>
    </cofactor>
    <text evidence="18">Binds 1 divalent metal cation per subunit. Can use either Co(2+) or Zn(2+).</text>
</comment>
<feature type="binding site" evidence="18">
    <location>
        <position position="244"/>
    </location>
    <ligand>
        <name>Zn(2+)</name>
        <dbReference type="ChEBI" id="CHEBI:29105"/>
    </ligand>
</feature>
<dbReference type="Gene3D" id="3.40.50.1970">
    <property type="match status" value="1"/>
</dbReference>
<evidence type="ECO:0000256" key="2">
    <source>
        <dbReference type="ARBA" id="ARBA00001911"/>
    </source>
</evidence>
<evidence type="ECO:0000256" key="10">
    <source>
        <dbReference type="ARBA" id="ARBA00022605"/>
    </source>
</evidence>
<feature type="binding site" evidence="18">
    <location>
        <position position="183"/>
    </location>
    <ligand>
        <name>Zn(2+)</name>
        <dbReference type="ChEBI" id="CHEBI:29105"/>
    </ligand>
</feature>
<comment type="similarity">
    <text evidence="6 18">Belongs to the sugar phosphate cyclases superfamily. Dehydroquinate synthase family.</text>
</comment>
<comment type="catalytic activity">
    <reaction evidence="1 18">
        <text>7-phospho-2-dehydro-3-deoxy-D-arabino-heptonate = 3-dehydroquinate + phosphate</text>
        <dbReference type="Rhea" id="RHEA:21968"/>
        <dbReference type="ChEBI" id="CHEBI:32364"/>
        <dbReference type="ChEBI" id="CHEBI:43474"/>
        <dbReference type="ChEBI" id="CHEBI:58394"/>
        <dbReference type="EC" id="4.2.3.4"/>
    </reaction>
</comment>
<evidence type="ECO:0000256" key="16">
    <source>
        <dbReference type="ARBA" id="ARBA00023239"/>
    </source>
</evidence>
<evidence type="ECO:0000256" key="14">
    <source>
        <dbReference type="ARBA" id="ARBA00023027"/>
    </source>
</evidence>
<dbReference type="CDD" id="cd08195">
    <property type="entry name" value="DHQS"/>
    <property type="match status" value="1"/>
</dbReference>
<dbReference type="GO" id="GO:0009073">
    <property type="term" value="P:aromatic amino acid family biosynthetic process"/>
    <property type="evidence" value="ECO:0007669"/>
    <property type="project" value="UniProtKB-KW"/>
</dbReference>
<evidence type="ECO:0000256" key="6">
    <source>
        <dbReference type="ARBA" id="ARBA00005412"/>
    </source>
</evidence>
<dbReference type="PANTHER" id="PTHR43622">
    <property type="entry name" value="3-DEHYDROQUINATE SYNTHASE"/>
    <property type="match status" value="1"/>
</dbReference>
<evidence type="ECO:0000256" key="3">
    <source>
        <dbReference type="ARBA" id="ARBA00001947"/>
    </source>
</evidence>
<comment type="cofactor">
    <cofactor evidence="3">
        <name>Zn(2+)</name>
        <dbReference type="ChEBI" id="CHEBI:29105"/>
    </cofactor>
</comment>
<comment type="subcellular location">
    <subcellularLocation>
        <location evidence="4 18">Cytoplasm</location>
    </subcellularLocation>
</comment>
<dbReference type="NCBIfam" id="TIGR01357">
    <property type="entry name" value="aroB"/>
    <property type="match status" value="1"/>
</dbReference>
<dbReference type="Pfam" id="PF24621">
    <property type="entry name" value="DHQS_C"/>
    <property type="match status" value="1"/>
</dbReference>
<evidence type="ECO:0000256" key="8">
    <source>
        <dbReference type="ARBA" id="ARBA00017684"/>
    </source>
</evidence>
<comment type="cofactor">
    <cofactor evidence="2 18">
        <name>NAD(+)</name>
        <dbReference type="ChEBI" id="CHEBI:57540"/>
    </cofactor>
</comment>
<dbReference type="InterPro" id="IPR016037">
    <property type="entry name" value="DHQ_synth_AroB"/>
</dbReference>
<evidence type="ECO:0000256" key="12">
    <source>
        <dbReference type="ARBA" id="ARBA00022741"/>
    </source>
</evidence>
<keyword evidence="15 18" id="KW-0057">Aromatic amino acid biosynthesis</keyword>
<comment type="pathway">
    <text evidence="5 18">Metabolic intermediate biosynthesis; chorismate biosynthesis; chorismate from D-erythrose 4-phosphate and phosphoenolpyruvate: step 2/7.</text>
</comment>
<protein>
    <recommendedName>
        <fullName evidence="8 18">3-dehydroquinate synthase</fullName>
        <shortName evidence="18">DHQS</shortName>
        <ecNumber evidence="7 18">4.2.3.4</ecNumber>
    </recommendedName>
</protein>
<dbReference type="Gene3D" id="1.20.1090.10">
    <property type="entry name" value="Dehydroquinate synthase-like - alpha domain"/>
    <property type="match status" value="1"/>
</dbReference>
<name>S1N6K1_9ENTE</name>
<comment type="caution">
    <text evidence="21">The sequence shown here is derived from an EMBL/GenBank/DDBJ whole genome shotgun (WGS) entry which is preliminary data.</text>
</comment>
<keyword evidence="12 18" id="KW-0547">Nucleotide-binding</keyword>
<evidence type="ECO:0000256" key="9">
    <source>
        <dbReference type="ARBA" id="ARBA00022490"/>
    </source>
</evidence>
<dbReference type="InterPro" id="IPR030963">
    <property type="entry name" value="DHQ_synth_fam"/>
</dbReference>
<keyword evidence="17 18" id="KW-0170">Cobalt</keyword>
<keyword evidence="10 18" id="KW-0028">Amino-acid biosynthesis</keyword>
<dbReference type="UniPathway" id="UPA00053">
    <property type="reaction ID" value="UER00085"/>
</dbReference>
<dbReference type="Proteomes" id="UP000014113">
    <property type="component" value="Unassembled WGS sequence"/>
</dbReference>
<keyword evidence="16 18" id="KW-0456">Lyase</keyword>
<keyword evidence="9 18" id="KW-0963">Cytoplasm</keyword>
<evidence type="ECO:0000256" key="4">
    <source>
        <dbReference type="ARBA" id="ARBA00004496"/>
    </source>
</evidence>